<accession>A0A9W4XHJ7</accession>
<keyword evidence="1" id="KW-0808">Transferase</keyword>
<protein>
    <recommendedName>
        <fullName evidence="3">N-acetyltransferase domain-containing protein</fullName>
    </recommendedName>
</protein>
<keyword evidence="5" id="KW-1185">Reference proteome</keyword>
<sequence>MTFTLRPFQEEDKPQFLELFIGEKGYVHDKWKPSFTKEVLDTLISRFLDPNEPVYSVVAIVEDKIVGFANYVTHRFTWTIEDALYLNDLFIAKDFRSKGLGRSLVEYIYQKADKLNCKKCYWNTEFDNYKARILYSKVGVKTGSLSYRRPFENEKIEPNPFD</sequence>
<dbReference type="CDD" id="cd04301">
    <property type="entry name" value="NAT_SF"/>
    <property type="match status" value="1"/>
</dbReference>
<dbReference type="InterPro" id="IPR051016">
    <property type="entry name" value="Diverse_Substrate_AcTransf"/>
</dbReference>
<dbReference type="OrthoDB" id="7305308at2759"/>
<dbReference type="Proteomes" id="UP001152885">
    <property type="component" value="Unassembled WGS sequence"/>
</dbReference>
<evidence type="ECO:0000256" key="2">
    <source>
        <dbReference type="ARBA" id="ARBA00023315"/>
    </source>
</evidence>
<organism evidence="4 5">
    <name type="scientific">Candida verbasci</name>
    <dbReference type="NCBI Taxonomy" id="1227364"/>
    <lineage>
        <taxon>Eukaryota</taxon>
        <taxon>Fungi</taxon>
        <taxon>Dikarya</taxon>
        <taxon>Ascomycota</taxon>
        <taxon>Saccharomycotina</taxon>
        <taxon>Pichiomycetes</taxon>
        <taxon>Debaryomycetaceae</taxon>
        <taxon>Candida/Lodderomyces clade</taxon>
        <taxon>Candida</taxon>
    </lineage>
</organism>
<evidence type="ECO:0000256" key="1">
    <source>
        <dbReference type="ARBA" id="ARBA00022679"/>
    </source>
</evidence>
<proteinExistence type="predicted"/>
<dbReference type="PANTHER" id="PTHR10545:SF29">
    <property type="entry name" value="GH14572P-RELATED"/>
    <property type="match status" value="1"/>
</dbReference>
<dbReference type="Gene3D" id="3.40.630.30">
    <property type="match status" value="1"/>
</dbReference>
<keyword evidence="2" id="KW-0012">Acyltransferase</keyword>
<gene>
    <name evidence="4" type="ORF">CANVERA_P3601</name>
</gene>
<feature type="domain" description="N-acetyltransferase" evidence="3">
    <location>
        <begin position="3"/>
        <end position="162"/>
    </location>
</feature>
<evidence type="ECO:0000313" key="5">
    <source>
        <dbReference type="Proteomes" id="UP001152885"/>
    </source>
</evidence>
<dbReference type="AlphaFoldDB" id="A0A9W4XHJ7"/>
<dbReference type="PROSITE" id="PS51186">
    <property type="entry name" value="GNAT"/>
    <property type="match status" value="1"/>
</dbReference>
<dbReference type="Pfam" id="PF00583">
    <property type="entry name" value="Acetyltransf_1"/>
    <property type="match status" value="1"/>
</dbReference>
<comment type="caution">
    <text evidence="4">The sequence shown here is derived from an EMBL/GenBank/DDBJ whole genome shotgun (WGS) entry which is preliminary data.</text>
</comment>
<dbReference type="PANTHER" id="PTHR10545">
    <property type="entry name" value="DIAMINE N-ACETYLTRANSFERASE"/>
    <property type="match status" value="1"/>
</dbReference>
<dbReference type="InterPro" id="IPR016181">
    <property type="entry name" value="Acyl_CoA_acyltransferase"/>
</dbReference>
<dbReference type="InterPro" id="IPR000182">
    <property type="entry name" value="GNAT_dom"/>
</dbReference>
<name>A0A9W4XHJ7_9ASCO</name>
<dbReference type="GO" id="GO:0008080">
    <property type="term" value="F:N-acetyltransferase activity"/>
    <property type="evidence" value="ECO:0007669"/>
    <property type="project" value="TreeGrafter"/>
</dbReference>
<dbReference type="EMBL" id="CANTUO010000003">
    <property type="protein sequence ID" value="CAI5759092.1"/>
    <property type="molecule type" value="Genomic_DNA"/>
</dbReference>
<evidence type="ECO:0000313" key="4">
    <source>
        <dbReference type="EMBL" id="CAI5759092.1"/>
    </source>
</evidence>
<dbReference type="GO" id="GO:0005737">
    <property type="term" value="C:cytoplasm"/>
    <property type="evidence" value="ECO:0007669"/>
    <property type="project" value="TreeGrafter"/>
</dbReference>
<dbReference type="SUPFAM" id="SSF55729">
    <property type="entry name" value="Acyl-CoA N-acyltransferases (Nat)"/>
    <property type="match status" value="1"/>
</dbReference>
<evidence type="ECO:0000259" key="3">
    <source>
        <dbReference type="PROSITE" id="PS51186"/>
    </source>
</evidence>
<reference evidence="4" key="1">
    <citation type="submission" date="2022-12" db="EMBL/GenBank/DDBJ databases">
        <authorList>
            <person name="Brejova B."/>
        </authorList>
    </citation>
    <scope>NUCLEOTIDE SEQUENCE</scope>
</reference>